<evidence type="ECO:0000259" key="3">
    <source>
        <dbReference type="Pfam" id="PF08281"/>
    </source>
</evidence>
<evidence type="ECO:0000256" key="1">
    <source>
        <dbReference type="ARBA" id="ARBA00011344"/>
    </source>
</evidence>
<dbReference type="InterPro" id="IPR014284">
    <property type="entry name" value="RNA_pol_sigma-70_dom"/>
</dbReference>
<accession>A0ABV7M6B9</accession>
<dbReference type="SUPFAM" id="SSF54427">
    <property type="entry name" value="NTF2-like"/>
    <property type="match status" value="1"/>
</dbReference>
<dbReference type="InterPro" id="IPR052704">
    <property type="entry name" value="ECF_Sigma-70_Domain"/>
</dbReference>
<dbReference type="Gene3D" id="1.10.1740.10">
    <property type="match status" value="1"/>
</dbReference>
<dbReference type="NCBIfam" id="TIGR02937">
    <property type="entry name" value="sigma70-ECF"/>
    <property type="match status" value="1"/>
</dbReference>
<dbReference type="Gene3D" id="1.10.10.10">
    <property type="entry name" value="Winged helix-like DNA-binding domain superfamily/Winged helix DNA-binding domain"/>
    <property type="match status" value="1"/>
</dbReference>
<dbReference type="SUPFAM" id="SSF88946">
    <property type="entry name" value="Sigma2 domain of RNA polymerase sigma factors"/>
    <property type="match status" value="1"/>
</dbReference>
<dbReference type="SUPFAM" id="SSF88659">
    <property type="entry name" value="Sigma3 and sigma4 domains of RNA polymerase sigma factors"/>
    <property type="match status" value="1"/>
</dbReference>
<dbReference type="PANTHER" id="PTHR30173:SF43">
    <property type="entry name" value="ECF RNA POLYMERASE SIGMA FACTOR SIGI-RELATED"/>
    <property type="match status" value="1"/>
</dbReference>
<dbReference type="EMBL" id="JBHRUH010000050">
    <property type="protein sequence ID" value="MFC3294413.1"/>
    <property type="molecule type" value="Genomic_DNA"/>
</dbReference>
<dbReference type="InterPro" id="IPR036388">
    <property type="entry name" value="WH-like_DNA-bd_sf"/>
</dbReference>
<feature type="domain" description="RNA polymerase sigma factor 70 region 4 type 2" evidence="3">
    <location>
        <begin position="115"/>
        <end position="165"/>
    </location>
</feature>
<dbReference type="Pfam" id="PF04542">
    <property type="entry name" value="Sigma70_r2"/>
    <property type="match status" value="1"/>
</dbReference>
<dbReference type="NCBIfam" id="NF007214">
    <property type="entry name" value="PRK09636.1"/>
    <property type="match status" value="1"/>
</dbReference>
<dbReference type="InterPro" id="IPR032710">
    <property type="entry name" value="NTF2-like_dom_sf"/>
</dbReference>
<proteinExistence type="predicted"/>
<protein>
    <submittedName>
        <fullName evidence="4">Sigma-70 family RNA polymerase sigma factor</fullName>
    </submittedName>
</protein>
<comment type="caution">
    <text evidence="4">The sequence shown here is derived from an EMBL/GenBank/DDBJ whole genome shotgun (WGS) entry which is preliminary data.</text>
</comment>
<gene>
    <name evidence="4" type="ORF">ACFOEI_20510</name>
</gene>
<name>A0ABV7M6B9_9GAMM</name>
<evidence type="ECO:0000313" key="4">
    <source>
        <dbReference type="EMBL" id="MFC3294413.1"/>
    </source>
</evidence>
<sequence>MSDPQGARTPNASHEFEAHRAYLTRLAYRMLGSIAEAEDAVQDGYLRWHRQDTARVDNPRAFLNQVVTRLCLDRIKQTRNQREHYVGVWLPEPLVEDWSAAEHAASPVDQDVTVALMLALERLSPLERAAFILHDIFDMAFDDVATALGRTEAACRQLASRARRRVISAKPRFKIDPNEGARLADAFFTAARSGDATSLQQLLTKTATFHSDGGGRKPAALRTISGADKIGRMYAGLARKRAFAMPLWTRNVRIDGLPGHLSVEHDGTLQTTALQFEAGRIQAIFVVRNPDKLRHLAALLPADAAQLITH</sequence>
<reference evidence="5" key="1">
    <citation type="journal article" date="2019" name="Int. J. Syst. Evol. Microbiol.">
        <title>The Global Catalogue of Microorganisms (GCM) 10K type strain sequencing project: providing services to taxonomists for standard genome sequencing and annotation.</title>
        <authorList>
            <consortium name="The Broad Institute Genomics Platform"/>
            <consortium name="The Broad Institute Genome Sequencing Center for Infectious Disease"/>
            <person name="Wu L."/>
            <person name="Ma J."/>
        </authorList>
    </citation>
    <scope>NUCLEOTIDE SEQUENCE [LARGE SCALE GENOMIC DNA]</scope>
    <source>
        <strain evidence="5">KCTC 12847</strain>
    </source>
</reference>
<dbReference type="InterPro" id="IPR013325">
    <property type="entry name" value="RNA_pol_sigma_r2"/>
</dbReference>
<dbReference type="Proteomes" id="UP001595640">
    <property type="component" value="Unassembled WGS sequence"/>
</dbReference>
<dbReference type="PANTHER" id="PTHR30173">
    <property type="entry name" value="SIGMA 19 FACTOR"/>
    <property type="match status" value="1"/>
</dbReference>
<feature type="domain" description="RNA polymerase sigma-70 region 2" evidence="2">
    <location>
        <begin position="16"/>
        <end position="79"/>
    </location>
</feature>
<evidence type="ECO:0000313" key="5">
    <source>
        <dbReference type="Proteomes" id="UP001595640"/>
    </source>
</evidence>
<dbReference type="InterPro" id="IPR013249">
    <property type="entry name" value="RNA_pol_sigma70_r4_t2"/>
</dbReference>
<dbReference type="InterPro" id="IPR013324">
    <property type="entry name" value="RNA_pol_sigma_r3/r4-like"/>
</dbReference>
<dbReference type="Pfam" id="PF08281">
    <property type="entry name" value="Sigma70_r4_2"/>
    <property type="match status" value="1"/>
</dbReference>
<dbReference type="InterPro" id="IPR007627">
    <property type="entry name" value="RNA_pol_sigma70_r2"/>
</dbReference>
<evidence type="ECO:0000259" key="2">
    <source>
        <dbReference type="Pfam" id="PF04542"/>
    </source>
</evidence>
<dbReference type="RefSeq" id="WP_019017013.1">
    <property type="nucleotide sequence ID" value="NZ_BMXD01000004.1"/>
</dbReference>
<keyword evidence="5" id="KW-1185">Reference proteome</keyword>
<comment type="subunit">
    <text evidence="1">Interacts transiently with the RNA polymerase catalytic core formed by RpoA, RpoB, RpoC and RpoZ (2 alpha, 1 beta, 1 beta' and 1 omega subunit) to form the RNA polymerase holoenzyme that can initiate transcription.</text>
</comment>
<organism evidence="4 5">
    <name type="scientific">Modicisalibacter luteus</name>
    <dbReference type="NCBI Taxonomy" id="453962"/>
    <lineage>
        <taxon>Bacteria</taxon>
        <taxon>Pseudomonadati</taxon>
        <taxon>Pseudomonadota</taxon>
        <taxon>Gammaproteobacteria</taxon>
        <taxon>Oceanospirillales</taxon>
        <taxon>Halomonadaceae</taxon>
        <taxon>Modicisalibacter</taxon>
    </lineage>
</organism>